<reference evidence="2" key="1">
    <citation type="submission" date="2023-10" db="EMBL/GenBank/DDBJ databases">
        <authorList>
            <person name="Chen Y."/>
            <person name="Shah S."/>
            <person name="Dougan E. K."/>
            <person name="Thang M."/>
            <person name="Chan C."/>
        </authorList>
    </citation>
    <scope>NUCLEOTIDE SEQUENCE [LARGE SCALE GENOMIC DNA]</scope>
</reference>
<feature type="non-terminal residue" evidence="2">
    <location>
        <position position="1"/>
    </location>
</feature>
<sequence>AQLNDVEYELQKSGFSAVFTEARQSEKSLKGSHGGTTIITKGHLKATSFRHKARADTTSSVTTLQGPCDMDTIDWTPVTLHLKGTPLLIISLYLDPNASLVDGVNARKLTSLAAFLHTTSTPWIICGDFNCEFDALEKTGWPTALGATGVVQLPEGQNTSFLGDATPPNIGYALVPKKANPNSKAAKKKKAALPVLDESDNLSDDEAAETDTARWGALGPDGYKRNQTGAIADVETSGPVPRRVVTQMDSEDIDPFVDLDANLLNTDSNILMPEDGEGAWDTPEAKDTTQKAESTDETMHDPNAATTNSSDLSKETHRTSSQTMQQRIADKAAGVNTTIMDDTWEVAAQLQALESTDTAPEYIKQSAAYKTDLNGAERLGRQHHQSIGTLEKFYCMAYKVDWA</sequence>
<proteinExistence type="predicted"/>
<feature type="region of interest" description="Disordered" evidence="1">
    <location>
        <begin position="273"/>
        <end position="326"/>
    </location>
</feature>
<dbReference type="Proteomes" id="UP001189429">
    <property type="component" value="Unassembled WGS sequence"/>
</dbReference>
<organism evidence="2 3">
    <name type="scientific">Prorocentrum cordatum</name>
    <dbReference type="NCBI Taxonomy" id="2364126"/>
    <lineage>
        <taxon>Eukaryota</taxon>
        <taxon>Sar</taxon>
        <taxon>Alveolata</taxon>
        <taxon>Dinophyceae</taxon>
        <taxon>Prorocentrales</taxon>
        <taxon>Prorocentraceae</taxon>
        <taxon>Prorocentrum</taxon>
    </lineage>
</organism>
<feature type="region of interest" description="Disordered" evidence="1">
    <location>
        <begin position="197"/>
        <end position="224"/>
    </location>
</feature>
<evidence type="ECO:0000256" key="1">
    <source>
        <dbReference type="SAM" id="MobiDB-lite"/>
    </source>
</evidence>
<comment type="caution">
    <text evidence="2">The sequence shown here is derived from an EMBL/GenBank/DDBJ whole genome shotgun (WGS) entry which is preliminary data.</text>
</comment>
<gene>
    <name evidence="2" type="ORF">PCOR1329_LOCUS28914</name>
</gene>
<accession>A0ABN9SDU7</accession>
<evidence type="ECO:0000313" key="2">
    <source>
        <dbReference type="EMBL" id="CAK0830206.1"/>
    </source>
</evidence>
<dbReference type="EMBL" id="CAUYUJ010010768">
    <property type="protein sequence ID" value="CAK0830206.1"/>
    <property type="molecule type" value="Genomic_DNA"/>
</dbReference>
<evidence type="ECO:0008006" key="4">
    <source>
        <dbReference type="Google" id="ProtNLM"/>
    </source>
</evidence>
<dbReference type="Gene3D" id="3.60.10.10">
    <property type="entry name" value="Endonuclease/exonuclease/phosphatase"/>
    <property type="match status" value="1"/>
</dbReference>
<feature type="compositionally biased region" description="Acidic residues" evidence="1">
    <location>
        <begin position="197"/>
        <end position="209"/>
    </location>
</feature>
<protein>
    <recommendedName>
        <fullName evidence="4">Endonuclease/exonuclease/phosphatase domain-containing protein</fullName>
    </recommendedName>
</protein>
<evidence type="ECO:0000313" key="3">
    <source>
        <dbReference type="Proteomes" id="UP001189429"/>
    </source>
</evidence>
<feature type="compositionally biased region" description="Basic and acidic residues" evidence="1">
    <location>
        <begin position="283"/>
        <end position="300"/>
    </location>
</feature>
<name>A0ABN9SDU7_9DINO</name>
<feature type="non-terminal residue" evidence="2">
    <location>
        <position position="403"/>
    </location>
</feature>
<keyword evidence="3" id="KW-1185">Reference proteome</keyword>
<dbReference type="InterPro" id="IPR036691">
    <property type="entry name" value="Endo/exonu/phosph_ase_sf"/>
</dbReference>
<dbReference type="SUPFAM" id="SSF56219">
    <property type="entry name" value="DNase I-like"/>
    <property type="match status" value="1"/>
</dbReference>